<dbReference type="Proteomes" id="UP000595437">
    <property type="component" value="Chromosome 12"/>
</dbReference>
<evidence type="ECO:0000313" key="2">
    <source>
        <dbReference type="Proteomes" id="UP000595437"/>
    </source>
</evidence>
<dbReference type="OrthoDB" id="8067470at2759"/>
<sequence>TEGAAWDSFVAVVRQNYVELIETLVTNYGKMGCRMSLKVHILDAHLHKFKEIWERTPRSKENASTRIYWTLNAATRGLIMKT</sequence>
<dbReference type="PANTHER" id="PTHR46114">
    <property type="entry name" value="APPLE DOMAIN-CONTAINING PROTEIN"/>
    <property type="match status" value="1"/>
</dbReference>
<keyword evidence="2" id="KW-1185">Reference proteome</keyword>
<dbReference type="AlphaFoldDB" id="A0A7T8GTQ3"/>
<evidence type="ECO:0000313" key="1">
    <source>
        <dbReference type="EMBL" id="QQP37603.1"/>
    </source>
</evidence>
<dbReference type="PANTHER" id="PTHR46114:SF1">
    <property type="entry name" value="ZAD DOMAIN-CONTAINING PROTEIN"/>
    <property type="match status" value="1"/>
</dbReference>
<feature type="non-terminal residue" evidence="1">
    <location>
        <position position="1"/>
    </location>
</feature>
<gene>
    <name evidence="1" type="ORF">FKW44_017919</name>
</gene>
<dbReference type="EMBL" id="CP045901">
    <property type="protein sequence ID" value="QQP37603.1"/>
    <property type="molecule type" value="Genomic_DNA"/>
</dbReference>
<organism evidence="1 2">
    <name type="scientific">Caligus rogercresseyi</name>
    <name type="common">Sea louse</name>
    <dbReference type="NCBI Taxonomy" id="217165"/>
    <lineage>
        <taxon>Eukaryota</taxon>
        <taxon>Metazoa</taxon>
        <taxon>Ecdysozoa</taxon>
        <taxon>Arthropoda</taxon>
        <taxon>Crustacea</taxon>
        <taxon>Multicrustacea</taxon>
        <taxon>Hexanauplia</taxon>
        <taxon>Copepoda</taxon>
        <taxon>Siphonostomatoida</taxon>
        <taxon>Caligidae</taxon>
        <taxon>Caligus</taxon>
    </lineage>
</organism>
<name>A0A7T8GTQ3_CALRO</name>
<accession>A0A7T8GTQ3</accession>
<protein>
    <submittedName>
        <fullName evidence="1">Uncharacterized protein</fullName>
    </submittedName>
</protein>
<reference evidence="2" key="1">
    <citation type="submission" date="2021-01" db="EMBL/GenBank/DDBJ databases">
        <title>Caligus Genome Assembly.</title>
        <authorList>
            <person name="Gallardo-Escarate C."/>
        </authorList>
    </citation>
    <scope>NUCLEOTIDE SEQUENCE [LARGE SCALE GENOMIC DNA]</scope>
</reference>
<proteinExistence type="predicted"/>